<dbReference type="EMBL" id="SPMZ01000051">
    <property type="protein sequence ID" value="NMQ20493.1"/>
    <property type="molecule type" value="Genomic_DNA"/>
</dbReference>
<dbReference type="PANTHER" id="PTHR45339:SF1">
    <property type="entry name" value="HYBRID SIGNAL TRANSDUCTION HISTIDINE KINASE J"/>
    <property type="match status" value="1"/>
</dbReference>
<evidence type="ECO:0000256" key="6">
    <source>
        <dbReference type="ARBA" id="ARBA00022840"/>
    </source>
</evidence>
<feature type="domain" description="Response regulatory" evidence="12">
    <location>
        <begin position="1"/>
        <end position="106"/>
    </location>
</feature>
<dbReference type="SUPFAM" id="SSF52172">
    <property type="entry name" value="CheY-like"/>
    <property type="match status" value="1"/>
</dbReference>
<dbReference type="InterPro" id="IPR008207">
    <property type="entry name" value="Sig_transdc_His_kin_Hpt_dom"/>
</dbReference>
<evidence type="ECO:0000256" key="7">
    <source>
        <dbReference type="ARBA" id="ARBA00022989"/>
    </source>
</evidence>
<feature type="domain" description="HPt" evidence="13">
    <location>
        <begin position="164"/>
        <end position="257"/>
    </location>
</feature>
<dbReference type="Proteomes" id="UP000760480">
    <property type="component" value="Unassembled WGS sequence"/>
</dbReference>
<evidence type="ECO:0000256" key="11">
    <source>
        <dbReference type="PROSITE-ProRule" id="PRU00169"/>
    </source>
</evidence>
<evidence type="ECO:0000313" key="14">
    <source>
        <dbReference type="EMBL" id="NMQ20493.1"/>
    </source>
</evidence>
<gene>
    <name evidence="14" type="ORF">E4P82_15605</name>
</gene>
<dbReference type="InterPro" id="IPR036641">
    <property type="entry name" value="HPT_dom_sf"/>
</dbReference>
<comment type="caution">
    <text evidence="14">The sequence shown here is derived from an EMBL/GenBank/DDBJ whole genome shotgun (WGS) entry which is preliminary data.</text>
</comment>
<evidence type="ECO:0000256" key="1">
    <source>
        <dbReference type="ARBA" id="ARBA00004651"/>
    </source>
</evidence>
<accession>A0ABX1TQW9</accession>
<keyword evidence="15" id="KW-1185">Reference proteome</keyword>
<dbReference type="Gene3D" id="1.20.120.160">
    <property type="entry name" value="HPT domain"/>
    <property type="match status" value="1"/>
</dbReference>
<protein>
    <submittedName>
        <fullName evidence="14">Response regulator</fullName>
    </submittedName>
</protein>
<dbReference type="Gene3D" id="3.40.50.2300">
    <property type="match status" value="1"/>
</dbReference>
<dbReference type="PROSITE" id="PS50894">
    <property type="entry name" value="HPT"/>
    <property type="match status" value="1"/>
</dbReference>
<dbReference type="CDD" id="cd00088">
    <property type="entry name" value="HPT"/>
    <property type="match status" value="1"/>
</dbReference>
<dbReference type="CDD" id="cd17546">
    <property type="entry name" value="REC_hyHK_CKI1_RcsC-like"/>
    <property type="match status" value="1"/>
</dbReference>
<evidence type="ECO:0000256" key="8">
    <source>
        <dbReference type="ARBA" id="ARBA00023012"/>
    </source>
</evidence>
<keyword evidence="2" id="KW-1003">Cell membrane</keyword>
<evidence type="ECO:0000313" key="15">
    <source>
        <dbReference type="Proteomes" id="UP000760480"/>
    </source>
</evidence>
<keyword evidence="9" id="KW-0472">Membrane</keyword>
<feature type="modified residue" description="4-aspartylphosphate" evidence="11">
    <location>
        <position position="33"/>
    </location>
</feature>
<keyword evidence="4" id="KW-0812">Transmembrane</keyword>
<keyword evidence="6" id="KW-0067">ATP-binding</keyword>
<feature type="modified residue" description="Phosphohistidine" evidence="10">
    <location>
        <position position="203"/>
    </location>
</feature>
<keyword evidence="5" id="KW-0547">Nucleotide-binding</keyword>
<proteinExistence type="predicted"/>
<keyword evidence="3 11" id="KW-0597">Phosphoprotein</keyword>
<evidence type="ECO:0000256" key="3">
    <source>
        <dbReference type="ARBA" id="ARBA00022553"/>
    </source>
</evidence>
<evidence type="ECO:0000256" key="2">
    <source>
        <dbReference type="ARBA" id="ARBA00022475"/>
    </source>
</evidence>
<dbReference type="Pfam" id="PF01627">
    <property type="entry name" value="Hpt"/>
    <property type="match status" value="1"/>
</dbReference>
<evidence type="ECO:0000259" key="12">
    <source>
        <dbReference type="PROSITE" id="PS50110"/>
    </source>
</evidence>
<keyword evidence="8" id="KW-0902">Two-component regulatory system</keyword>
<dbReference type="Pfam" id="PF00072">
    <property type="entry name" value="Response_reg"/>
    <property type="match status" value="1"/>
</dbReference>
<dbReference type="SUPFAM" id="SSF47226">
    <property type="entry name" value="Histidine-containing phosphotransfer domain, HPT domain"/>
    <property type="match status" value="1"/>
</dbReference>
<dbReference type="PANTHER" id="PTHR45339">
    <property type="entry name" value="HYBRID SIGNAL TRANSDUCTION HISTIDINE KINASE J"/>
    <property type="match status" value="1"/>
</dbReference>
<evidence type="ECO:0000256" key="10">
    <source>
        <dbReference type="PROSITE-ProRule" id="PRU00110"/>
    </source>
</evidence>
<dbReference type="InterPro" id="IPR001789">
    <property type="entry name" value="Sig_transdc_resp-reg_receiver"/>
</dbReference>
<reference evidence="14 15" key="1">
    <citation type="submission" date="2019-03" db="EMBL/GenBank/DDBJ databases">
        <title>Metabolic reconstructions from genomes of highly enriched 'Candidatus Accumulibacter' and 'Candidatus Competibacter' bioreactor populations.</title>
        <authorList>
            <person name="Annavajhala M.K."/>
            <person name="Welles L."/>
            <person name="Abbas B."/>
            <person name="Sorokin D."/>
            <person name="Park H."/>
            <person name="Van Loosdrecht M."/>
            <person name="Chandran K."/>
        </authorList>
    </citation>
    <scope>NUCLEOTIDE SEQUENCE [LARGE SCALE GENOMIC DNA]</scope>
    <source>
        <strain evidence="14 15">SBR_G</strain>
    </source>
</reference>
<dbReference type="SMART" id="SM00073">
    <property type="entry name" value="HPT"/>
    <property type="match status" value="1"/>
</dbReference>
<name>A0ABX1TQW9_9GAMM</name>
<organism evidence="14 15">
    <name type="scientific">Candidatus Competibacter phosphatis</name>
    <dbReference type="NCBI Taxonomy" id="221280"/>
    <lineage>
        <taxon>Bacteria</taxon>
        <taxon>Pseudomonadati</taxon>
        <taxon>Pseudomonadota</taxon>
        <taxon>Gammaproteobacteria</taxon>
        <taxon>Candidatus Competibacteraceae</taxon>
        <taxon>Candidatus Competibacter</taxon>
    </lineage>
</organism>
<dbReference type="SMART" id="SM00448">
    <property type="entry name" value="REC"/>
    <property type="match status" value="1"/>
</dbReference>
<dbReference type="RefSeq" id="WP_312915336.1">
    <property type="nucleotide sequence ID" value="NZ_SPMZ01000051.1"/>
</dbReference>
<comment type="subcellular location">
    <subcellularLocation>
        <location evidence="1">Cell membrane</location>
        <topology evidence="1">Multi-pass membrane protein</topology>
    </subcellularLocation>
</comment>
<keyword evidence="7" id="KW-1133">Transmembrane helix</keyword>
<sequence>MLALMDCTVDIAGNGQEAIDRLAQQAYDVVLMDCQMPVMDGFQATAVIRTRECAAGSQNAPRLPIVAVTAHALRGDRERCLEAGMDDYLCKPFVREELVTVLKRWLSAFERTRDDEAASEPDIDTAPVGETRPAAPAAVISDNLPVALDMAVLESIRRMERNGSPGLMARLADLYQGNTATLLEQLRGAAKLGEREGLRTVAHTLKSSSANVGAMRIQSLCKELETMARAGPVPDAMAYVVAIEQEFALVQVALRGQLAQEHEGR</sequence>
<evidence type="ECO:0000256" key="4">
    <source>
        <dbReference type="ARBA" id="ARBA00022692"/>
    </source>
</evidence>
<evidence type="ECO:0000259" key="13">
    <source>
        <dbReference type="PROSITE" id="PS50894"/>
    </source>
</evidence>
<dbReference type="PROSITE" id="PS50110">
    <property type="entry name" value="RESPONSE_REGULATORY"/>
    <property type="match status" value="1"/>
</dbReference>
<evidence type="ECO:0000256" key="5">
    <source>
        <dbReference type="ARBA" id="ARBA00022741"/>
    </source>
</evidence>
<dbReference type="InterPro" id="IPR011006">
    <property type="entry name" value="CheY-like_superfamily"/>
</dbReference>
<evidence type="ECO:0000256" key="9">
    <source>
        <dbReference type="ARBA" id="ARBA00023136"/>
    </source>
</evidence>